<keyword evidence="10" id="KW-0325">Glycoprotein</keyword>
<evidence type="ECO:0000256" key="11">
    <source>
        <dbReference type="ARBA" id="ARBA00059144"/>
    </source>
</evidence>
<keyword evidence="4" id="KW-0808">Transferase</keyword>
<keyword evidence="3" id="KW-0328">Glycosyltransferase</keyword>
<dbReference type="STRING" id="15368.A0A0Q3HVK2"/>
<keyword evidence="8" id="KW-0333">Golgi apparatus</keyword>
<keyword evidence="9" id="KW-0472">Membrane</keyword>
<evidence type="ECO:0000256" key="9">
    <source>
        <dbReference type="ARBA" id="ARBA00023136"/>
    </source>
</evidence>
<reference evidence="14" key="3">
    <citation type="submission" date="2018-08" db="UniProtKB">
        <authorList>
            <consortium name="EnsemblPlants"/>
        </authorList>
    </citation>
    <scope>IDENTIFICATION</scope>
    <source>
        <strain evidence="14">cv. Bd21</strain>
    </source>
</reference>
<comment type="similarity">
    <text evidence="2">Belongs to the glycosyltransferase 34 family.</text>
</comment>
<sequence length="456" mass="50539">MAVSGGLGRPAGRPGVAARGGSSKQMQKTIGNVKITLICGFITILVLRGTVGVNLLSFSGAGSTSGDAAAADAAQVAEDIDRLLREIRSDAADEDDNIDLSPDNSTTTTLNGAATESTTTIKNYTLGPKITRWNAKRRQWQARHPGFPARDARGKPRILLVTGSSPGPCDDPAGDHFLLKSTKNKIDYCRIHGIELVHSMAHLDRELSGYWSKLPLLRRLMLSHPETEWVWWMDSDALFTDMAFELPLARYDGSNLVIHGYHDLLHKQRSWVALNTGSFLLRNCQWSLELLDAWAPMGPKGQVREAAGKVLTASLTGRPAFEADDQSALIHLLLADKQRWMDKVYVEDKFYLHGFWAGLVDRYEEMMEKHHPGLGDERWPFVTHFVGCKPCGSYGDYPKDVCLAAMERAFNFADNQVLRIYGFRHRSLASPKVKPVPVNRTATPFDALDMGPKLEP</sequence>
<dbReference type="InParanoid" id="A0A0Q3HVK2"/>
<dbReference type="Proteomes" id="UP000008810">
    <property type="component" value="Chromosome 4"/>
</dbReference>
<evidence type="ECO:0000256" key="5">
    <source>
        <dbReference type="ARBA" id="ARBA00022692"/>
    </source>
</evidence>
<dbReference type="ExpressionAtlas" id="A0A0Q3HVK2">
    <property type="expression patterns" value="baseline"/>
</dbReference>
<evidence type="ECO:0000313" key="14">
    <source>
        <dbReference type="EnsemblPlants" id="KQJ92275"/>
    </source>
</evidence>
<comment type="subcellular location">
    <subcellularLocation>
        <location evidence="1">Golgi apparatus membrane</location>
        <topology evidence="1">Single-pass type II membrane protein</topology>
    </subcellularLocation>
</comment>
<dbReference type="AlphaFoldDB" id="A0A0Q3HVK2"/>
<dbReference type="PANTHER" id="PTHR31311:SF8">
    <property type="entry name" value="GLYCOSYLTRANSFERASE 3-RELATED"/>
    <property type="match status" value="1"/>
</dbReference>
<evidence type="ECO:0000256" key="2">
    <source>
        <dbReference type="ARBA" id="ARBA00005664"/>
    </source>
</evidence>
<dbReference type="GO" id="GO:0000139">
    <property type="term" value="C:Golgi membrane"/>
    <property type="evidence" value="ECO:0007669"/>
    <property type="project" value="UniProtKB-SubCell"/>
</dbReference>
<dbReference type="FunCoup" id="A0A0Q3HVK2">
    <property type="interactions" value="3"/>
</dbReference>
<evidence type="ECO:0000256" key="12">
    <source>
        <dbReference type="SAM" id="MobiDB-lite"/>
    </source>
</evidence>
<evidence type="ECO:0000256" key="10">
    <source>
        <dbReference type="ARBA" id="ARBA00023180"/>
    </source>
</evidence>
<evidence type="ECO:0000256" key="1">
    <source>
        <dbReference type="ARBA" id="ARBA00004323"/>
    </source>
</evidence>
<keyword evidence="7" id="KW-1133">Transmembrane helix</keyword>
<feature type="region of interest" description="Disordered" evidence="12">
    <location>
        <begin position="1"/>
        <end position="23"/>
    </location>
</feature>
<evidence type="ECO:0000256" key="7">
    <source>
        <dbReference type="ARBA" id="ARBA00022989"/>
    </source>
</evidence>
<name>A0A0Q3HVK2_BRADI</name>
<dbReference type="Gene3D" id="3.90.550.10">
    <property type="entry name" value="Spore Coat Polysaccharide Biosynthesis Protein SpsA, Chain A"/>
    <property type="match status" value="1"/>
</dbReference>
<keyword evidence="6" id="KW-0735">Signal-anchor</keyword>
<evidence type="ECO:0000256" key="3">
    <source>
        <dbReference type="ARBA" id="ARBA00022676"/>
    </source>
</evidence>
<reference evidence="13" key="2">
    <citation type="submission" date="2017-06" db="EMBL/GenBank/DDBJ databases">
        <title>WGS assembly of Brachypodium distachyon.</title>
        <authorList>
            <consortium name="The International Brachypodium Initiative"/>
            <person name="Lucas S."/>
            <person name="Harmon-Smith M."/>
            <person name="Lail K."/>
            <person name="Tice H."/>
            <person name="Grimwood J."/>
            <person name="Bruce D."/>
            <person name="Barry K."/>
            <person name="Shu S."/>
            <person name="Lindquist E."/>
            <person name="Wang M."/>
            <person name="Pitluck S."/>
            <person name="Vogel J.P."/>
            <person name="Garvin D.F."/>
            <person name="Mockler T.C."/>
            <person name="Schmutz J."/>
            <person name="Rokhsar D."/>
            <person name="Bevan M.W."/>
        </authorList>
    </citation>
    <scope>NUCLEOTIDE SEQUENCE</scope>
    <source>
        <strain evidence="13">Bd21</strain>
    </source>
</reference>
<keyword evidence="15" id="KW-1185">Reference proteome</keyword>
<dbReference type="GO" id="GO:0016758">
    <property type="term" value="F:hexosyltransferase activity"/>
    <property type="evidence" value="ECO:0000318"/>
    <property type="project" value="GO_Central"/>
</dbReference>
<dbReference type="Pfam" id="PF05637">
    <property type="entry name" value="Glyco_transf_34"/>
    <property type="match status" value="1"/>
</dbReference>
<proteinExistence type="inferred from homology"/>
<evidence type="ECO:0000313" key="15">
    <source>
        <dbReference type="Proteomes" id="UP000008810"/>
    </source>
</evidence>
<dbReference type="FunFam" id="3.90.550.10:FF:000101">
    <property type="entry name" value="Probable glycosyltransferase 5"/>
    <property type="match status" value="1"/>
</dbReference>
<feature type="compositionally biased region" description="Low complexity" evidence="12">
    <location>
        <begin position="10"/>
        <end position="23"/>
    </location>
</feature>
<dbReference type="EMBL" id="CM000883">
    <property type="protein sequence ID" value="KQJ92275.1"/>
    <property type="molecule type" value="Genomic_DNA"/>
</dbReference>
<dbReference type="EnsemblPlants" id="KQJ92275">
    <property type="protein sequence ID" value="KQJ92275"/>
    <property type="gene ID" value="BRADI_4g42610v3"/>
</dbReference>
<evidence type="ECO:0000256" key="4">
    <source>
        <dbReference type="ARBA" id="ARBA00022679"/>
    </source>
</evidence>
<dbReference type="OrthoDB" id="205108at2759"/>
<evidence type="ECO:0000313" key="13">
    <source>
        <dbReference type="EMBL" id="KQJ92275.1"/>
    </source>
</evidence>
<protein>
    <submittedName>
        <fullName evidence="13 14">Uncharacterized protein</fullName>
    </submittedName>
</protein>
<dbReference type="PANTHER" id="PTHR31311">
    <property type="entry name" value="XYLOGLUCAN 6-XYLOSYLTRANSFERASE 5-RELATED-RELATED"/>
    <property type="match status" value="1"/>
</dbReference>
<gene>
    <name evidence="13" type="ORF">BRADI_4g42610v3</name>
</gene>
<dbReference type="InterPro" id="IPR029044">
    <property type="entry name" value="Nucleotide-diphossugar_trans"/>
</dbReference>
<evidence type="ECO:0000256" key="6">
    <source>
        <dbReference type="ARBA" id="ARBA00022968"/>
    </source>
</evidence>
<accession>A0A0Q3HVK2</accession>
<dbReference type="InterPro" id="IPR008630">
    <property type="entry name" value="Glyco_trans_34"/>
</dbReference>
<evidence type="ECO:0000256" key="8">
    <source>
        <dbReference type="ARBA" id="ARBA00023034"/>
    </source>
</evidence>
<dbReference type="GO" id="GO:0009969">
    <property type="term" value="P:xyloglucan biosynthetic process"/>
    <property type="evidence" value="ECO:0000318"/>
    <property type="project" value="GO_Central"/>
</dbReference>
<dbReference type="Gramene" id="KQJ92275">
    <property type="protein sequence ID" value="KQJ92275"/>
    <property type="gene ID" value="BRADI_4g42610v3"/>
</dbReference>
<organism evidence="13">
    <name type="scientific">Brachypodium distachyon</name>
    <name type="common">Purple false brome</name>
    <name type="synonym">Trachynia distachya</name>
    <dbReference type="NCBI Taxonomy" id="15368"/>
    <lineage>
        <taxon>Eukaryota</taxon>
        <taxon>Viridiplantae</taxon>
        <taxon>Streptophyta</taxon>
        <taxon>Embryophyta</taxon>
        <taxon>Tracheophyta</taxon>
        <taxon>Spermatophyta</taxon>
        <taxon>Magnoliopsida</taxon>
        <taxon>Liliopsida</taxon>
        <taxon>Poales</taxon>
        <taxon>Poaceae</taxon>
        <taxon>BOP clade</taxon>
        <taxon>Pooideae</taxon>
        <taxon>Stipodae</taxon>
        <taxon>Brachypodieae</taxon>
        <taxon>Brachypodium</taxon>
    </lineage>
</organism>
<reference evidence="13 14" key="1">
    <citation type="journal article" date="2010" name="Nature">
        <title>Genome sequencing and analysis of the model grass Brachypodium distachyon.</title>
        <authorList>
            <consortium name="International Brachypodium Initiative"/>
        </authorList>
    </citation>
    <scope>NUCLEOTIDE SEQUENCE [LARGE SCALE GENOMIC DNA]</scope>
    <source>
        <strain evidence="13 14">Bd21</strain>
    </source>
</reference>
<comment type="function">
    <text evidence="11">Probable glycosyltransferase that may be involved in the biosynthesis of xyloglucan.</text>
</comment>
<keyword evidence="5" id="KW-0812">Transmembrane</keyword>